<dbReference type="InterPro" id="IPR011053">
    <property type="entry name" value="Single_hybrid_motif"/>
</dbReference>
<dbReference type="SMART" id="SM00173">
    <property type="entry name" value="RAS"/>
    <property type="match status" value="1"/>
</dbReference>
<dbReference type="PROSITE" id="PS51419">
    <property type="entry name" value="RAB"/>
    <property type="match status" value="1"/>
</dbReference>
<evidence type="ECO:0000256" key="1">
    <source>
        <dbReference type="ARBA" id="ARBA00006270"/>
    </source>
</evidence>
<accession>A0A0F9ASD7</accession>
<organism evidence="2">
    <name type="scientific">marine sediment metagenome</name>
    <dbReference type="NCBI Taxonomy" id="412755"/>
    <lineage>
        <taxon>unclassified sequences</taxon>
        <taxon>metagenomes</taxon>
        <taxon>ecological metagenomes</taxon>
    </lineage>
</organism>
<dbReference type="GO" id="GO:0003924">
    <property type="term" value="F:GTPase activity"/>
    <property type="evidence" value="ECO:0007669"/>
    <property type="project" value="InterPro"/>
</dbReference>
<dbReference type="SUPFAM" id="SSF51230">
    <property type="entry name" value="Single hybrid motif"/>
    <property type="match status" value="1"/>
</dbReference>
<dbReference type="FunFam" id="3.40.50.300:FF:001329">
    <property type="entry name" value="Small GTP-binding protein, putative"/>
    <property type="match status" value="1"/>
</dbReference>
<comment type="caution">
    <text evidence="2">The sequence shown here is derived from an EMBL/GenBank/DDBJ whole genome shotgun (WGS) entry which is preliminary data.</text>
</comment>
<gene>
    <name evidence="2" type="ORF">LCGC14_2534960</name>
</gene>
<evidence type="ECO:0000313" key="2">
    <source>
        <dbReference type="EMBL" id="KKL12519.1"/>
    </source>
</evidence>
<dbReference type="Gene3D" id="2.40.50.100">
    <property type="match status" value="1"/>
</dbReference>
<dbReference type="Pfam" id="PF00071">
    <property type="entry name" value="Ras"/>
    <property type="match status" value="1"/>
</dbReference>
<dbReference type="Gene3D" id="3.40.50.300">
    <property type="entry name" value="P-loop containing nucleotide triphosphate hydrolases"/>
    <property type="match status" value="1"/>
</dbReference>
<dbReference type="PROSITE" id="PS51421">
    <property type="entry name" value="RAS"/>
    <property type="match status" value="1"/>
</dbReference>
<protein>
    <recommendedName>
        <fullName evidence="3">Lipoyl-binding domain-containing protein</fullName>
    </recommendedName>
</protein>
<dbReference type="SMART" id="SM00175">
    <property type="entry name" value="RAB"/>
    <property type="match status" value="1"/>
</dbReference>
<dbReference type="GO" id="GO:0005525">
    <property type="term" value="F:GTP binding"/>
    <property type="evidence" value="ECO:0007669"/>
    <property type="project" value="InterPro"/>
</dbReference>
<dbReference type="SUPFAM" id="SSF52540">
    <property type="entry name" value="P-loop containing nucleoside triphosphate hydrolases"/>
    <property type="match status" value="1"/>
</dbReference>
<dbReference type="PRINTS" id="PR00449">
    <property type="entry name" value="RASTRNSFRMNG"/>
</dbReference>
<dbReference type="PROSITE" id="PS51420">
    <property type="entry name" value="RHO"/>
    <property type="match status" value="1"/>
</dbReference>
<comment type="similarity">
    <text evidence="1">Belongs to the small GTPase superfamily. Rab family.</text>
</comment>
<dbReference type="NCBIfam" id="TIGR00231">
    <property type="entry name" value="small_GTP"/>
    <property type="match status" value="1"/>
</dbReference>
<reference evidence="2" key="1">
    <citation type="journal article" date="2015" name="Nature">
        <title>Complex archaea that bridge the gap between prokaryotes and eukaryotes.</title>
        <authorList>
            <person name="Spang A."/>
            <person name="Saw J.H."/>
            <person name="Jorgensen S.L."/>
            <person name="Zaremba-Niedzwiedzka K."/>
            <person name="Martijn J."/>
            <person name="Lind A.E."/>
            <person name="van Eijk R."/>
            <person name="Schleper C."/>
            <person name="Guy L."/>
            <person name="Ettema T.J."/>
        </authorList>
    </citation>
    <scope>NUCLEOTIDE SEQUENCE</scope>
</reference>
<dbReference type="CDD" id="cd00154">
    <property type="entry name" value="Rab"/>
    <property type="match status" value="1"/>
</dbReference>
<dbReference type="InterPro" id="IPR005225">
    <property type="entry name" value="Small_GTP-bd"/>
</dbReference>
<dbReference type="PANTHER" id="PTHR47979">
    <property type="entry name" value="DRAB11-RELATED"/>
    <property type="match status" value="1"/>
</dbReference>
<dbReference type="SMART" id="SM00176">
    <property type="entry name" value="RAN"/>
    <property type="match status" value="1"/>
</dbReference>
<dbReference type="SMART" id="SM00174">
    <property type="entry name" value="RHO"/>
    <property type="match status" value="1"/>
</dbReference>
<dbReference type="AlphaFoldDB" id="A0A0F9ASD7"/>
<dbReference type="InterPro" id="IPR050209">
    <property type="entry name" value="Rab_GTPases_membrane_traffic"/>
</dbReference>
<name>A0A0F9ASD7_9ZZZZ</name>
<dbReference type="EMBL" id="LAZR01041222">
    <property type="protein sequence ID" value="KKL12519.1"/>
    <property type="molecule type" value="Genomic_DNA"/>
</dbReference>
<dbReference type="InterPro" id="IPR001806">
    <property type="entry name" value="Small_GTPase"/>
</dbReference>
<evidence type="ECO:0008006" key="3">
    <source>
        <dbReference type="Google" id="ProtNLM"/>
    </source>
</evidence>
<proteinExistence type="inferred from homology"/>
<sequence>MVIIADGRFELPDNLYYSNQHVYVDTSNKLIGLDEIGYAFLKNPKELKILVGNSINIGEPIAVITTELGITTLTSPVKGKVKRGNEGALSDMENDTYSKGFLLEMEMIDEIDSTLISGKEKIEKWGKFDVKSLLYGEYIFKIVEIGDSTVGKTAIKVRLTDDYFKKDLKTTLGVDFGSKTLKCEYVSEDIIFTGTHHFTAKMNVWDAAGQAHYEKIRGMYYRGAKGALLVYDVTNPVSFQNLDNWINELEENIGKNLPILMVGNKIDLERIVPQKEAEEYAKKKGFLYFETSAKTGAGVMDAFKNLAVEIYKKEENF</sequence>
<dbReference type="InterPro" id="IPR027417">
    <property type="entry name" value="P-loop_NTPase"/>
</dbReference>